<keyword evidence="6" id="KW-0539">Nucleus</keyword>
<sequence length="242" mass="27945">MPKGSSESETNGGKDPASLRDGYRTTFEQNLTYSVPDDEKKDFVPVTLEVASTEYKSYMHAVHGMIYCFGECILWDRYKQSGQILMQMRCDGMVGFPGGLMDQDYDEPIVDCLNREMAEEINLDLEKYKFLQSDYLLSHVNHRKKLVTHFYIHQVTEVEIREIEFSTLKAKDWGHETFGTIRVPLFAMDDGFRGFPVFLANRFAGNARDQLLQGIVKCGLLSQKECDVYVKSFEEYIKRPHT</sequence>
<comment type="catalytic activity">
    <reaction evidence="14">
        <text>a 5'-end (N(7)-methyl 5'-triphosphoguanosine)-ribonucleoside in mRNA + H2O = N(7)-methyl-GDP + a 5'-end phospho-ribonucleoside in mRNA + 2 H(+)</text>
        <dbReference type="Rhea" id="RHEA:67484"/>
        <dbReference type="Rhea" id="RHEA-COMP:15692"/>
        <dbReference type="Rhea" id="RHEA-COMP:17167"/>
        <dbReference type="ChEBI" id="CHEBI:15377"/>
        <dbReference type="ChEBI" id="CHEBI:15378"/>
        <dbReference type="ChEBI" id="CHEBI:63714"/>
        <dbReference type="ChEBI" id="CHEBI:138282"/>
        <dbReference type="ChEBI" id="CHEBI:156461"/>
        <dbReference type="EC" id="3.6.1.62"/>
    </reaction>
    <physiologicalReaction direction="left-to-right" evidence="14">
        <dbReference type="Rhea" id="RHEA:67485"/>
    </physiologicalReaction>
</comment>
<proteinExistence type="inferred from homology"/>
<evidence type="ECO:0000256" key="4">
    <source>
        <dbReference type="ARBA" id="ARBA00022884"/>
    </source>
</evidence>
<organism evidence="19 20">
    <name type="scientific">Paralvinella palmiformis</name>
    <dbReference type="NCBI Taxonomy" id="53620"/>
    <lineage>
        <taxon>Eukaryota</taxon>
        <taxon>Metazoa</taxon>
        <taxon>Spiralia</taxon>
        <taxon>Lophotrochozoa</taxon>
        <taxon>Annelida</taxon>
        <taxon>Polychaeta</taxon>
        <taxon>Sedentaria</taxon>
        <taxon>Canalipalpata</taxon>
        <taxon>Terebellida</taxon>
        <taxon>Terebelliformia</taxon>
        <taxon>Alvinellidae</taxon>
        <taxon>Paralvinella</taxon>
    </lineage>
</organism>
<keyword evidence="5" id="KW-0546">Nucleotide metabolism</keyword>
<evidence type="ECO:0000256" key="1">
    <source>
        <dbReference type="ARBA" id="ARBA00001941"/>
    </source>
</evidence>
<accession>A0AAD9JC34</accession>
<dbReference type="InterPro" id="IPR054754">
    <property type="entry name" value="NudT16"/>
</dbReference>
<name>A0AAD9JC34_9ANNE</name>
<evidence type="ECO:0000256" key="6">
    <source>
        <dbReference type="ARBA" id="ARBA00023242"/>
    </source>
</evidence>
<reference evidence="19" key="1">
    <citation type="journal article" date="2023" name="Mol. Biol. Evol.">
        <title>Third-Generation Sequencing Reveals the Adaptive Role of the Epigenome in Three Deep-Sea Polychaetes.</title>
        <authorList>
            <person name="Perez M."/>
            <person name="Aroh O."/>
            <person name="Sun Y."/>
            <person name="Lan Y."/>
            <person name="Juniper S.K."/>
            <person name="Young C.R."/>
            <person name="Angers B."/>
            <person name="Qian P.Y."/>
        </authorList>
    </citation>
    <scope>NUCLEOTIDE SEQUENCE</scope>
    <source>
        <strain evidence="19">P08H-3</strain>
    </source>
</reference>
<gene>
    <name evidence="19" type="ORF">LSH36_428g01032</name>
</gene>
<evidence type="ECO:0000256" key="7">
    <source>
        <dbReference type="ARBA" id="ARBA00038173"/>
    </source>
</evidence>
<evidence type="ECO:0000259" key="18">
    <source>
        <dbReference type="PROSITE" id="PS51462"/>
    </source>
</evidence>
<dbReference type="SUPFAM" id="SSF55811">
    <property type="entry name" value="Nudix"/>
    <property type="match status" value="1"/>
</dbReference>
<dbReference type="GO" id="GO:0006402">
    <property type="term" value="P:mRNA catabolic process"/>
    <property type="evidence" value="ECO:0007669"/>
    <property type="project" value="TreeGrafter"/>
</dbReference>
<dbReference type="Gene3D" id="3.90.79.10">
    <property type="entry name" value="Nucleoside Triphosphate Pyrophosphohydrolase"/>
    <property type="match status" value="1"/>
</dbReference>
<dbReference type="PROSITE" id="PS51462">
    <property type="entry name" value="NUDIX"/>
    <property type="match status" value="1"/>
</dbReference>
<dbReference type="GO" id="GO:1990174">
    <property type="term" value="F:phosphodiesterase decapping endonuclease activity"/>
    <property type="evidence" value="ECO:0007669"/>
    <property type="project" value="TreeGrafter"/>
</dbReference>
<comment type="similarity">
    <text evidence="7">Belongs to the Nudix hydrolase family. NUDT16 subfamily.</text>
</comment>
<protein>
    <recommendedName>
        <fullName evidence="9">U8 snoRNA-decapping enzyme</fullName>
        <ecNumber evidence="8">3.6.1.64</ecNumber>
    </recommendedName>
    <alternativeName>
        <fullName evidence="12">IDP phosphatase</fullName>
    </alternativeName>
    <alternativeName>
        <fullName evidence="10">Inosine diphosphate phosphatase</fullName>
    </alternativeName>
    <alternativeName>
        <fullName evidence="11">Nucleoside diphosphate-linked moiety X motif 16</fullName>
    </alternativeName>
    <alternativeName>
        <fullName evidence="13">m7GpppN-mRNA hydrolase</fullName>
    </alternativeName>
</protein>
<dbReference type="GO" id="GO:0016077">
    <property type="term" value="P:sno(s)RNA catabolic process"/>
    <property type="evidence" value="ECO:0007669"/>
    <property type="project" value="TreeGrafter"/>
</dbReference>
<dbReference type="InterPro" id="IPR000086">
    <property type="entry name" value="NUDIX_hydrolase_dom"/>
</dbReference>
<evidence type="ECO:0000256" key="8">
    <source>
        <dbReference type="ARBA" id="ARBA00038899"/>
    </source>
</evidence>
<comment type="catalytic activity">
    <reaction evidence="15">
        <text>IDP + H2O = IMP + phosphate + H(+)</text>
        <dbReference type="Rhea" id="RHEA:35207"/>
        <dbReference type="ChEBI" id="CHEBI:15377"/>
        <dbReference type="ChEBI" id="CHEBI:15378"/>
        <dbReference type="ChEBI" id="CHEBI:43474"/>
        <dbReference type="ChEBI" id="CHEBI:58053"/>
        <dbReference type="ChEBI" id="CHEBI:58280"/>
        <dbReference type="EC" id="3.6.1.64"/>
    </reaction>
    <physiologicalReaction direction="left-to-right" evidence="15">
        <dbReference type="Rhea" id="RHEA:35208"/>
    </physiologicalReaction>
</comment>
<evidence type="ECO:0000256" key="5">
    <source>
        <dbReference type="ARBA" id="ARBA00023080"/>
    </source>
</evidence>
<evidence type="ECO:0000313" key="19">
    <source>
        <dbReference type="EMBL" id="KAK2149968.1"/>
    </source>
</evidence>
<dbReference type="GO" id="GO:0030515">
    <property type="term" value="F:snoRNA binding"/>
    <property type="evidence" value="ECO:0007669"/>
    <property type="project" value="TreeGrafter"/>
</dbReference>
<dbReference type="Pfam" id="PF22327">
    <property type="entry name" value="Nudt16-like"/>
    <property type="match status" value="1"/>
</dbReference>
<evidence type="ECO:0000256" key="9">
    <source>
        <dbReference type="ARBA" id="ARBA00039871"/>
    </source>
</evidence>
<dbReference type="AlphaFoldDB" id="A0AAD9JC34"/>
<dbReference type="PANTHER" id="PTHR31699:SF1">
    <property type="entry name" value="U8 SNORNA-DECAPPING ENZYME"/>
    <property type="match status" value="1"/>
</dbReference>
<feature type="domain" description="Nudix hydrolase" evidence="18">
    <location>
        <begin position="57"/>
        <end position="196"/>
    </location>
</feature>
<evidence type="ECO:0000256" key="12">
    <source>
        <dbReference type="ARBA" id="ARBA00042015"/>
    </source>
</evidence>
<dbReference type="GO" id="GO:1990003">
    <property type="term" value="F:IDP phosphatase activity"/>
    <property type="evidence" value="ECO:0007669"/>
    <property type="project" value="UniProtKB-EC"/>
</dbReference>
<evidence type="ECO:0000256" key="14">
    <source>
        <dbReference type="ARBA" id="ARBA00047661"/>
    </source>
</evidence>
<dbReference type="GO" id="GO:0005730">
    <property type="term" value="C:nucleolus"/>
    <property type="evidence" value="ECO:0007669"/>
    <property type="project" value="UniProtKB-SubCell"/>
</dbReference>
<evidence type="ECO:0000256" key="15">
    <source>
        <dbReference type="ARBA" id="ARBA00047875"/>
    </source>
</evidence>
<dbReference type="GO" id="GO:0009117">
    <property type="term" value="P:nucleotide metabolic process"/>
    <property type="evidence" value="ECO:0007669"/>
    <property type="project" value="UniProtKB-KW"/>
</dbReference>
<dbReference type="EMBL" id="JAODUP010000428">
    <property type="protein sequence ID" value="KAK2149968.1"/>
    <property type="molecule type" value="Genomic_DNA"/>
</dbReference>
<dbReference type="GO" id="GO:0005654">
    <property type="term" value="C:nucleoplasm"/>
    <property type="evidence" value="ECO:0007669"/>
    <property type="project" value="UniProtKB-SubCell"/>
</dbReference>
<evidence type="ECO:0000256" key="17">
    <source>
        <dbReference type="SAM" id="MobiDB-lite"/>
    </source>
</evidence>
<evidence type="ECO:0000256" key="13">
    <source>
        <dbReference type="ARBA" id="ARBA00043162"/>
    </source>
</evidence>
<comment type="cofactor">
    <cofactor evidence="1">
        <name>Co(2+)</name>
        <dbReference type="ChEBI" id="CHEBI:48828"/>
    </cofactor>
</comment>
<dbReference type="Proteomes" id="UP001208570">
    <property type="component" value="Unassembled WGS sequence"/>
</dbReference>
<comment type="caution">
    <text evidence="19">The sequence shown here is derived from an EMBL/GenBank/DDBJ whole genome shotgun (WGS) entry which is preliminary data.</text>
</comment>
<evidence type="ECO:0000313" key="20">
    <source>
        <dbReference type="Proteomes" id="UP001208570"/>
    </source>
</evidence>
<keyword evidence="20" id="KW-1185">Reference proteome</keyword>
<comment type="catalytic activity">
    <reaction evidence="16">
        <text>dIDP + H2O = dIMP + phosphate + H(+)</text>
        <dbReference type="Rhea" id="RHEA:35211"/>
        <dbReference type="ChEBI" id="CHEBI:15377"/>
        <dbReference type="ChEBI" id="CHEBI:15378"/>
        <dbReference type="ChEBI" id="CHEBI:43474"/>
        <dbReference type="ChEBI" id="CHEBI:61194"/>
        <dbReference type="ChEBI" id="CHEBI:62286"/>
        <dbReference type="EC" id="3.6.1.64"/>
    </reaction>
    <physiologicalReaction direction="left-to-right" evidence="16">
        <dbReference type="Rhea" id="RHEA:35212"/>
    </physiologicalReaction>
</comment>
<evidence type="ECO:0000256" key="11">
    <source>
        <dbReference type="ARBA" id="ARBA00041656"/>
    </source>
</evidence>
<evidence type="ECO:0000256" key="16">
    <source>
        <dbReference type="ARBA" id="ARBA00048945"/>
    </source>
</evidence>
<feature type="region of interest" description="Disordered" evidence="17">
    <location>
        <begin position="1"/>
        <end position="21"/>
    </location>
</feature>
<dbReference type="InterPro" id="IPR015797">
    <property type="entry name" value="NUDIX_hydrolase-like_dom_sf"/>
</dbReference>
<evidence type="ECO:0000256" key="2">
    <source>
        <dbReference type="ARBA" id="ARBA00004604"/>
    </source>
</evidence>
<dbReference type="GO" id="GO:0140933">
    <property type="term" value="F:5'-(N(7)-methylguanosine 5'-triphospho)-[mRNA] hydrolase activity"/>
    <property type="evidence" value="ECO:0007669"/>
    <property type="project" value="UniProtKB-EC"/>
</dbReference>
<evidence type="ECO:0000256" key="3">
    <source>
        <dbReference type="ARBA" id="ARBA00004642"/>
    </source>
</evidence>
<comment type="subcellular location">
    <subcellularLocation>
        <location evidence="2">Nucleus</location>
        <location evidence="2">Nucleolus</location>
    </subcellularLocation>
    <subcellularLocation>
        <location evidence="3">Nucleus</location>
        <location evidence="3">Nucleoplasm</location>
    </subcellularLocation>
</comment>
<dbReference type="PANTHER" id="PTHR31699">
    <property type="entry name" value="NUDIX T16 FAMILY MEMBER"/>
    <property type="match status" value="1"/>
</dbReference>
<evidence type="ECO:0000256" key="10">
    <source>
        <dbReference type="ARBA" id="ARBA00041450"/>
    </source>
</evidence>
<feature type="compositionally biased region" description="Polar residues" evidence="17">
    <location>
        <begin position="1"/>
        <end position="11"/>
    </location>
</feature>
<keyword evidence="4" id="KW-0694">RNA-binding</keyword>
<dbReference type="EC" id="3.6.1.64" evidence="8"/>